<name>D3VEN7_XENNA</name>
<organism evidence="1 2">
    <name type="scientific">Xenorhabdus nematophila (strain ATCC 19061 / DSM 3370 / CCUG 14189 / LMG 1036 / NCIMB 9965 / AN6)</name>
    <dbReference type="NCBI Taxonomy" id="406817"/>
    <lineage>
        <taxon>Bacteria</taxon>
        <taxon>Pseudomonadati</taxon>
        <taxon>Pseudomonadota</taxon>
        <taxon>Gammaproteobacteria</taxon>
        <taxon>Enterobacterales</taxon>
        <taxon>Morganellaceae</taxon>
        <taxon>Xenorhabdus</taxon>
    </lineage>
</organism>
<dbReference type="Proteomes" id="UP000008075">
    <property type="component" value="Chromosome"/>
</dbReference>
<evidence type="ECO:0000313" key="2">
    <source>
        <dbReference type="Proteomes" id="UP000008075"/>
    </source>
</evidence>
<proteinExistence type="predicted"/>
<dbReference type="HOGENOM" id="CLU_1277210_0_0_6"/>
<dbReference type="AlphaFoldDB" id="D3VEN7"/>
<evidence type="ECO:0000313" key="1">
    <source>
        <dbReference type="EMBL" id="CBJ90149.1"/>
    </source>
</evidence>
<protein>
    <submittedName>
        <fullName evidence="1">Uncharacterized protein</fullName>
    </submittedName>
</protein>
<dbReference type="STRING" id="406817.XNC1_2089"/>
<dbReference type="EMBL" id="FN667742">
    <property type="protein sequence ID" value="CBJ90149.1"/>
    <property type="molecule type" value="Genomic_DNA"/>
</dbReference>
<gene>
    <name evidence="1" type="ordered locus">XNC1_2089</name>
</gene>
<accession>D3VEN7</accession>
<keyword evidence="2" id="KW-1185">Reference proteome</keyword>
<reference evidence="1 2" key="1">
    <citation type="journal article" date="2011" name="PLoS ONE">
        <title>The entomopathogenic bacterial endosymbionts xenorhabdus and photorhabdus: convergent lifestyles from divergent genomes.</title>
        <authorList>
            <person name="Chaston J.M."/>
            <person name="Suen G."/>
            <person name="Tucker S.L."/>
            <person name="Andersen A.W."/>
            <person name="Bhasin A."/>
            <person name="Bode E."/>
            <person name="Bode H.B."/>
            <person name="Brachmann A.O."/>
            <person name="Cowles C.E."/>
            <person name="Cowles K.N."/>
            <person name="Darby C."/>
            <person name="de Leon L."/>
            <person name="Drace K."/>
            <person name="Du Z."/>
            <person name="Givaudan A."/>
            <person name="Herbert Tran E.E."/>
            <person name="Jewell K.A."/>
            <person name="Knack J.J."/>
            <person name="Krasomil-Osterfeld K.C."/>
            <person name="Kukor R."/>
            <person name="Lanois A."/>
            <person name="Latreille P."/>
            <person name="Leimgruber N.K."/>
            <person name="Lipke C.M."/>
            <person name="Liu R."/>
            <person name="Lu X."/>
            <person name="Martens E.C."/>
            <person name="Marri P.R."/>
            <person name="Medigue C."/>
            <person name="Menard M.L."/>
            <person name="Miller N.M."/>
            <person name="Morales-Soto N."/>
            <person name="Norton S."/>
            <person name="Ogier J.C."/>
            <person name="Orchard S.S."/>
            <person name="Park D."/>
            <person name="Park Y."/>
            <person name="Qurollo B.A."/>
            <person name="Sugar D.R."/>
            <person name="Richards G.R."/>
            <person name="Rouy Z."/>
            <person name="Slominski B."/>
            <person name="Slominski K."/>
            <person name="Snyder H."/>
            <person name="Tjaden B.C."/>
            <person name="van der Hoeven R."/>
            <person name="Welch R.D."/>
            <person name="Wheeler C."/>
            <person name="Xiang B."/>
            <person name="Barbazuk B."/>
            <person name="Gaudriault S."/>
            <person name="Goodner B."/>
            <person name="Slater S.C."/>
            <person name="Forst S."/>
            <person name="Goldman B.S."/>
            <person name="Goodrich-Blair H."/>
        </authorList>
    </citation>
    <scope>NUCLEOTIDE SEQUENCE [LARGE SCALE GENOMIC DNA]</scope>
    <source>
        <strain evidence="2">ATCC 19061 / DSM 3370 / CCUG 14189 / LMG 1036 / NCIMB 9965 / AN6</strain>
    </source>
</reference>
<sequence>MTSNFPYGDCIMNDEYSYDVEYIKRFNIDYENLITGSNIIERIYIKKVNNESIDNPTIILLVDLLDRFHTWKQNQLTGIIDSIGRIKEEIRPSIDKMDKLKSWEGIGIVNRYMGKCKEGNFNIDRDDFREILEIFLKKVNDINEEIKKLNVGNISMQLNSAAITSERYHKKSEYLFDECAKDLRLDLKNAIDEIKALQLKRNASLFHYFDSLYDSDYLRYQDAIKLS</sequence>
<dbReference type="KEGG" id="xne:XNC1_2089"/>